<dbReference type="GO" id="GO:0042799">
    <property type="term" value="F:histone H4K20 methyltransferase activity"/>
    <property type="evidence" value="ECO:0007669"/>
    <property type="project" value="TreeGrafter"/>
</dbReference>
<feature type="region of interest" description="Disordered" evidence="1">
    <location>
        <begin position="227"/>
        <end position="374"/>
    </location>
</feature>
<comment type="caution">
    <text evidence="3">The sequence shown here is derived from an EMBL/GenBank/DDBJ whole genome shotgun (WGS) entry which is preliminary data.</text>
</comment>
<evidence type="ECO:0000256" key="1">
    <source>
        <dbReference type="SAM" id="MobiDB-lite"/>
    </source>
</evidence>
<dbReference type="InterPro" id="IPR001214">
    <property type="entry name" value="SET_dom"/>
</dbReference>
<dbReference type="PANTHER" id="PTHR46167:SF1">
    <property type="entry name" value="N-LYSINE METHYLTRANSFERASE KMT5A"/>
    <property type="match status" value="1"/>
</dbReference>
<accession>A0A9D4EU64</accession>
<feature type="region of interest" description="Disordered" evidence="1">
    <location>
        <begin position="392"/>
        <end position="499"/>
    </location>
</feature>
<keyword evidence="4" id="KW-1185">Reference proteome</keyword>
<sequence length="499" mass="56538">MRSKRRKDERTNPDLVAEESIKKNADLGGFCVDTIPPKGRGVRTEVHRNKGDFLLTYHGELITGEEGNKRELMSVSVFRFFFSFKGKQWCIDSTLEVKSGQFLGRLVNHGKGKEQNCKMKCIEVNKKPYLCLFAQRDIQTGEELLYDYGVSDLPWKEKKANVNEVDIQIRISLIHRLPSGSPAKYVIYYLSRVEADCKTHQWIIDIQDPTVDIICLQALRQLYRKSMSTADSEEPGSLTHDRREPSEEPASLTHDRREPSEEPASLTHGSLTHDRREPSEEPASLSHDRRKPSEEPASLTHGSLTHDRREPSEEPASLTHDRREPSEEPASLTHGSLTHDRREPSEEPASLTHDRREPSEEPASLTHDIQDPTATIQEPVLTVLIKCNLQSMSTADSEEPGSLTHDRREPSEEPASLSHDRRKPSEEPASLTHGSLTHDRREPSEEPASLTHDRREPSEEPASLTHGSLTHDRREPSEEPASLTHDRREPSEEPASLTH</sequence>
<dbReference type="GO" id="GO:0006357">
    <property type="term" value="P:regulation of transcription by RNA polymerase II"/>
    <property type="evidence" value="ECO:0007669"/>
    <property type="project" value="TreeGrafter"/>
</dbReference>
<dbReference type="GO" id="GO:0043516">
    <property type="term" value="P:regulation of DNA damage response, signal transduction by p53 class mediator"/>
    <property type="evidence" value="ECO:0007669"/>
    <property type="project" value="TreeGrafter"/>
</dbReference>
<dbReference type="InterPro" id="IPR046341">
    <property type="entry name" value="SET_dom_sf"/>
</dbReference>
<dbReference type="Pfam" id="PF00856">
    <property type="entry name" value="SET"/>
    <property type="match status" value="1"/>
</dbReference>
<dbReference type="PANTHER" id="PTHR46167">
    <property type="entry name" value="N-LYSINE METHYLTRANSFERASE KMT5A"/>
    <property type="match status" value="1"/>
</dbReference>
<evidence type="ECO:0000313" key="3">
    <source>
        <dbReference type="EMBL" id="KAH3784526.1"/>
    </source>
</evidence>
<reference evidence="3" key="2">
    <citation type="submission" date="2020-11" db="EMBL/GenBank/DDBJ databases">
        <authorList>
            <person name="McCartney M.A."/>
            <person name="Auch B."/>
            <person name="Kono T."/>
            <person name="Mallez S."/>
            <person name="Becker A."/>
            <person name="Gohl D.M."/>
            <person name="Silverstein K.A.T."/>
            <person name="Koren S."/>
            <person name="Bechman K.B."/>
            <person name="Herman A."/>
            <person name="Abrahante J.E."/>
            <person name="Garbe J."/>
        </authorList>
    </citation>
    <scope>NUCLEOTIDE SEQUENCE</scope>
    <source>
        <strain evidence="3">Duluth1</strain>
        <tissue evidence="3">Whole animal</tissue>
    </source>
</reference>
<dbReference type="EMBL" id="JAIWYP010000008">
    <property type="protein sequence ID" value="KAH3784526.1"/>
    <property type="molecule type" value="Genomic_DNA"/>
</dbReference>
<gene>
    <name evidence="3" type="ORF">DPMN_162483</name>
</gene>
<dbReference type="InterPro" id="IPR051760">
    <property type="entry name" value="KMT5A"/>
</dbReference>
<dbReference type="GO" id="GO:0005700">
    <property type="term" value="C:polytene chromosome"/>
    <property type="evidence" value="ECO:0007669"/>
    <property type="project" value="TreeGrafter"/>
</dbReference>
<evidence type="ECO:0000259" key="2">
    <source>
        <dbReference type="PROSITE" id="PS50280"/>
    </source>
</evidence>
<dbReference type="Gene3D" id="2.170.270.10">
    <property type="entry name" value="SET domain"/>
    <property type="match status" value="1"/>
</dbReference>
<feature type="non-terminal residue" evidence="3">
    <location>
        <position position="499"/>
    </location>
</feature>
<dbReference type="Proteomes" id="UP000828390">
    <property type="component" value="Unassembled WGS sequence"/>
</dbReference>
<protein>
    <recommendedName>
        <fullName evidence="2">SET domain-containing protein</fullName>
    </recommendedName>
</protein>
<organism evidence="3 4">
    <name type="scientific">Dreissena polymorpha</name>
    <name type="common">Zebra mussel</name>
    <name type="synonym">Mytilus polymorpha</name>
    <dbReference type="NCBI Taxonomy" id="45954"/>
    <lineage>
        <taxon>Eukaryota</taxon>
        <taxon>Metazoa</taxon>
        <taxon>Spiralia</taxon>
        <taxon>Lophotrochozoa</taxon>
        <taxon>Mollusca</taxon>
        <taxon>Bivalvia</taxon>
        <taxon>Autobranchia</taxon>
        <taxon>Heteroconchia</taxon>
        <taxon>Euheterodonta</taxon>
        <taxon>Imparidentia</taxon>
        <taxon>Neoheterodontei</taxon>
        <taxon>Myida</taxon>
        <taxon>Dreissenoidea</taxon>
        <taxon>Dreissenidae</taxon>
        <taxon>Dreissena</taxon>
    </lineage>
</organism>
<proteinExistence type="predicted"/>
<dbReference type="AlphaFoldDB" id="A0A9D4EU64"/>
<dbReference type="SMART" id="SM00317">
    <property type="entry name" value="SET"/>
    <property type="match status" value="1"/>
</dbReference>
<dbReference type="SUPFAM" id="SSF82199">
    <property type="entry name" value="SET domain"/>
    <property type="match status" value="1"/>
</dbReference>
<dbReference type="GO" id="GO:0005634">
    <property type="term" value="C:nucleus"/>
    <property type="evidence" value="ECO:0007669"/>
    <property type="project" value="TreeGrafter"/>
</dbReference>
<dbReference type="PROSITE" id="PS50280">
    <property type="entry name" value="SET"/>
    <property type="match status" value="1"/>
</dbReference>
<feature type="domain" description="SET" evidence="2">
    <location>
        <begin position="28"/>
        <end position="149"/>
    </location>
</feature>
<name>A0A9D4EU64_DREPO</name>
<reference evidence="3" key="1">
    <citation type="journal article" date="2019" name="bioRxiv">
        <title>The Genome of the Zebra Mussel, Dreissena polymorpha: A Resource for Invasive Species Research.</title>
        <authorList>
            <person name="McCartney M.A."/>
            <person name="Auch B."/>
            <person name="Kono T."/>
            <person name="Mallez S."/>
            <person name="Zhang Y."/>
            <person name="Obille A."/>
            <person name="Becker A."/>
            <person name="Abrahante J.E."/>
            <person name="Garbe J."/>
            <person name="Badalamenti J.P."/>
            <person name="Herman A."/>
            <person name="Mangelson H."/>
            <person name="Liachko I."/>
            <person name="Sullivan S."/>
            <person name="Sone E.D."/>
            <person name="Koren S."/>
            <person name="Silverstein K.A.T."/>
            <person name="Beckman K.B."/>
            <person name="Gohl D.M."/>
        </authorList>
    </citation>
    <scope>NUCLEOTIDE SEQUENCE</scope>
    <source>
        <strain evidence="3">Duluth1</strain>
        <tissue evidence="3">Whole animal</tissue>
    </source>
</reference>
<evidence type="ECO:0000313" key="4">
    <source>
        <dbReference type="Proteomes" id="UP000828390"/>
    </source>
</evidence>